<protein>
    <submittedName>
        <fullName evidence="1">Uncharacterized protein</fullName>
    </submittedName>
</protein>
<reference evidence="1 2" key="1">
    <citation type="submission" date="2019-11" db="EMBL/GenBank/DDBJ databases">
        <title>Whole genome sequence of Oryza granulata.</title>
        <authorList>
            <person name="Li W."/>
        </authorList>
    </citation>
    <scope>NUCLEOTIDE SEQUENCE [LARGE SCALE GENOMIC DNA]</scope>
    <source>
        <strain evidence="2">cv. Menghai</strain>
        <tissue evidence="1">Leaf</tissue>
    </source>
</reference>
<name>A0A6G1E115_9ORYZ</name>
<accession>A0A6G1E115</accession>
<sequence>MQTLQHTEAHHMHSKSLNHLLALVEISWKFCIFRQHFFYNLYKLIKAGLRNVMEAANQVTQLGGGAAVDGIQIF</sequence>
<dbReference type="Proteomes" id="UP000479710">
    <property type="component" value="Unassembled WGS sequence"/>
</dbReference>
<dbReference type="EMBL" id="SPHZ02000005">
    <property type="protein sequence ID" value="KAF0918084.1"/>
    <property type="molecule type" value="Genomic_DNA"/>
</dbReference>
<evidence type="ECO:0000313" key="1">
    <source>
        <dbReference type="EMBL" id="KAF0918084.1"/>
    </source>
</evidence>
<organism evidence="1 2">
    <name type="scientific">Oryza meyeriana var. granulata</name>
    <dbReference type="NCBI Taxonomy" id="110450"/>
    <lineage>
        <taxon>Eukaryota</taxon>
        <taxon>Viridiplantae</taxon>
        <taxon>Streptophyta</taxon>
        <taxon>Embryophyta</taxon>
        <taxon>Tracheophyta</taxon>
        <taxon>Spermatophyta</taxon>
        <taxon>Magnoliopsida</taxon>
        <taxon>Liliopsida</taxon>
        <taxon>Poales</taxon>
        <taxon>Poaceae</taxon>
        <taxon>BOP clade</taxon>
        <taxon>Oryzoideae</taxon>
        <taxon>Oryzeae</taxon>
        <taxon>Oryzinae</taxon>
        <taxon>Oryza</taxon>
        <taxon>Oryza meyeriana</taxon>
    </lineage>
</organism>
<keyword evidence="2" id="KW-1185">Reference proteome</keyword>
<dbReference type="AlphaFoldDB" id="A0A6G1E115"/>
<proteinExistence type="predicted"/>
<gene>
    <name evidence="1" type="ORF">E2562_022674</name>
</gene>
<comment type="caution">
    <text evidence="1">The sequence shown here is derived from an EMBL/GenBank/DDBJ whole genome shotgun (WGS) entry which is preliminary data.</text>
</comment>
<evidence type="ECO:0000313" key="2">
    <source>
        <dbReference type="Proteomes" id="UP000479710"/>
    </source>
</evidence>